<dbReference type="Pfam" id="PF00004">
    <property type="entry name" value="AAA"/>
    <property type="match status" value="1"/>
</dbReference>
<dbReference type="EMBL" id="HBIS01006577">
    <property type="protein sequence ID" value="CAE0612121.1"/>
    <property type="molecule type" value="Transcribed_RNA"/>
</dbReference>
<dbReference type="InterPro" id="IPR003593">
    <property type="entry name" value="AAA+_ATPase"/>
</dbReference>
<evidence type="ECO:0000259" key="5">
    <source>
        <dbReference type="SMART" id="SM00382"/>
    </source>
</evidence>
<dbReference type="GO" id="GO:0016887">
    <property type="term" value="F:ATP hydrolysis activity"/>
    <property type="evidence" value="ECO:0007669"/>
    <property type="project" value="InterPro"/>
</dbReference>
<keyword evidence="2" id="KW-0547">Nucleotide-binding</keyword>
<feature type="domain" description="AAA+ ATPase" evidence="5">
    <location>
        <begin position="403"/>
        <end position="541"/>
    </location>
</feature>
<comment type="similarity">
    <text evidence="1">Belongs to the AAA ATPase family.</text>
</comment>
<dbReference type="CDD" id="cd19481">
    <property type="entry name" value="RecA-like_protease"/>
    <property type="match status" value="1"/>
</dbReference>
<accession>A0A7S3UE85</accession>
<dbReference type="Gene3D" id="3.40.50.300">
    <property type="entry name" value="P-loop containing nucleotide triphosphate hydrolases"/>
    <property type="match status" value="1"/>
</dbReference>
<evidence type="ECO:0000313" key="6">
    <source>
        <dbReference type="EMBL" id="CAE0612121.1"/>
    </source>
</evidence>
<sequence>MLFRCLSIRYASGNTCHVHVRNAPFHWIDHVRGQFHVRSIPLWLRRAVVFLVPRTTPHSITRHPKRYRPALGGSTTSAIADFACRRSLEVNSTFRAKTREECGATGVSARWRGSTAMRTGWRRLATQYAAVVAAWDGMGCTWCREEEPNPEKRTYSLEEAKQSVGRTWEAMQAETGRLGHMPEPKFVRRGKQMAVRMELQQGQDLSSLVIDIIAKLARMHERPLEVQAYSSHVARHFTLCPREDNAEGKSMLSATIFVPLIGEGPPEIEFMTPTEFTEEDMELMQEVCARILREKAFPGLREPKINGRPVPKNRKPLDGTDETEEESMFEDQAANEAKQKLEKLGAQVHYAKSTTEGKDIWEQLAGYDEQKREIEDTVLLSLTRPEVYEKIARGTRKKYESNRPRAILFEGPPGTGKTTSARAIAGEASVPLVYIPLEALGSKYYGEAEKQLSEALKCAETIGMSSHGCLLFLDEIDSLATSRSSELHEVTRRQLGVLLRHLDGFVKEKRSVVIAATNRKDDLDPALTSRFDSIVHFGLPDEATRSKILATFAQHLRENEIRRLAGLTQGMSGRDLRDLCENAERRWASKVIRGMAREGTLPSVAEYEESALQRRSSAFQ</sequence>
<dbReference type="PANTHER" id="PTHR23073">
    <property type="entry name" value="26S PROTEASOME REGULATORY SUBUNIT"/>
    <property type="match status" value="1"/>
</dbReference>
<name>A0A7S3UE85_9CHLO</name>
<dbReference type="InterPro" id="IPR050221">
    <property type="entry name" value="26S_Proteasome_ATPase"/>
</dbReference>
<dbReference type="SUPFAM" id="SSF52540">
    <property type="entry name" value="P-loop containing nucleoside triphosphate hydrolases"/>
    <property type="match status" value="1"/>
</dbReference>
<dbReference type="Gene3D" id="1.10.8.60">
    <property type="match status" value="1"/>
</dbReference>
<dbReference type="AlphaFoldDB" id="A0A7S3UE85"/>
<dbReference type="SMART" id="SM00382">
    <property type="entry name" value="AAA"/>
    <property type="match status" value="1"/>
</dbReference>
<gene>
    <name evidence="6" type="ORF">PSAL00342_LOCUS5956</name>
</gene>
<reference evidence="6" key="1">
    <citation type="submission" date="2021-01" db="EMBL/GenBank/DDBJ databases">
        <authorList>
            <person name="Corre E."/>
            <person name="Pelletier E."/>
            <person name="Niang G."/>
            <person name="Scheremetjew M."/>
            <person name="Finn R."/>
            <person name="Kale V."/>
            <person name="Holt S."/>
            <person name="Cochrane G."/>
            <person name="Meng A."/>
            <person name="Brown T."/>
            <person name="Cohen L."/>
        </authorList>
    </citation>
    <scope>NUCLEOTIDE SEQUENCE</scope>
    <source>
        <strain evidence="6">CCMP1897</strain>
    </source>
</reference>
<feature type="region of interest" description="Disordered" evidence="4">
    <location>
        <begin position="302"/>
        <end position="337"/>
    </location>
</feature>
<feature type="compositionally biased region" description="Acidic residues" evidence="4">
    <location>
        <begin position="319"/>
        <end position="329"/>
    </location>
</feature>
<dbReference type="InterPro" id="IPR003959">
    <property type="entry name" value="ATPase_AAA_core"/>
</dbReference>
<keyword evidence="3" id="KW-0067">ATP-binding</keyword>
<organism evidence="6">
    <name type="scientific">Picocystis salinarum</name>
    <dbReference type="NCBI Taxonomy" id="88271"/>
    <lineage>
        <taxon>Eukaryota</taxon>
        <taxon>Viridiplantae</taxon>
        <taxon>Chlorophyta</taxon>
        <taxon>Picocystophyceae</taxon>
        <taxon>Picocystales</taxon>
        <taxon>Picocystaceae</taxon>
        <taxon>Picocystis</taxon>
    </lineage>
</organism>
<protein>
    <recommendedName>
        <fullName evidence="5">AAA+ ATPase domain-containing protein</fullName>
    </recommendedName>
</protein>
<evidence type="ECO:0000256" key="2">
    <source>
        <dbReference type="ARBA" id="ARBA00022741"/>
    </source>
</evidence>
<evidence type="ECO:0000256" key="3">
    <source>
        <dbReference type="ARBA" id="ARBA00022840"/>
    </source>
</evidence>
<evidence type="ECO:0000256" key="4">
    <source>
        <dbReference type="SAM" id="MobiDB-lite"/>
    </source>
</evidence>
<dbReference type="GO" id="GO:0005524">
    <property type="term" value="F:ATP binding"/>
    <property type="evidence" value="ECO:0007669"/>
    <property type="project" value="UniProtKB-KW"/>
</dbReference>
<evidence type="ECO:0000256" key="1">
    <source>
        <dbReference type="ARBA" id="ARBA00006914"/>
    </source>
</evidence>
<proteinExistence type="inferred from homology"/>
<dbReference type="InterPro" id="IPR027417">
    <property type="entry name" value="P-loop_NTPase"/>
</dbReference>